<name>A0ABV1H6T9_9FIRM</name>
<feature type="transmembrane region" description="Helical" evidence="6">
    <location>
        <begin position="270"/>
        <end position="297"/>
    </location>
</feature>
<evidence type="ECO:0000259" key="7">
    <source>
        <dbReference type="PROSITE" id="PS50156"/>
    </source>
</evidence>
<keyword evidence="3 6" id="KW-0812">Transmembrane</keyword>
<reference evidence="8" key="1">
    <citation type="submission" date="2024-03" db="EMBL/GenBank/DDBJ databases">
        <title>Human intestinal bacterial collection.</title>
        <authorList>
            <person name="Pauvert C."/>
            <person name="Hitch T.C.A."/>
            <person name="Clavel T."/>
        </authorList>
    </citation>
    <scope>NUCLEOTIDE SEQUENCE [LARGE SCALE GENOMIC DNA]</scope>
    <source>
        <strain evidence="8">CLA-AA-H89B</strain>
    </source>
</reference>
<dbReference type="PANTHER" id="PTHR33406:SF13">
    <property type="entry name" value="MEMBRANE PROTEIN YDFJ"/>
    <property type="match status" value="1"/>
</dbReference>
<evidence type="ECO:0000256" key="6">
    <source>
        <dbReference type="SAM" id="Phobius"/>
    </source>
</evidence>
<dbReference type="Proteomes" id="UP001546774">
    <property type="component" value="Unassembled WGS sequence"/>
</dbReference>
<sequence>MEKVGKAIVKLRIPILILSVLLLIPAGIGYVKTKVNYDILYYLPGDIDTMKGQDILMDEFNKGAYATVVVKGMDAKGIEKIEDKIENVEHVTDIISYNSMVGAEVPTEIIPSKYRSYFENQESGCTMFMIFFDDTTSSDGTMAAIQELRNIADGQCFISGMSAVVTDTKNITQQETIAYVVIAVVLTSIVLALFMDSFLVPVFFMLSIGMAIVYNLGSNVIMGEVSFLTKALAAVLQLGVTMDYSIFLWHSYKEQKSEYPDDHNKAMAVAIGNTITSVVGSSITTVAGFIALCFMTFTLGLDLGIVMAKGVVIGVIGCVTILPSMILTFDRALEKTMHKEIMPAKFDKLANFVVNHAWLPIIVFLVLLFPAIYGYNHTNVYYNLTDTFPESTACSQANKILEENFDMNSVYMILADTNMTAKDATKMLDELENVEGVSFALGYNSLAGTTIPDELIPDDLKDMLKGNKHQMIAIGSDYKLASDEINNQISTIDAIAKKYDQNSMVIGEAPCTKDLITITDKDFKTVSAVSIVAIFIIIFCVFKSVSLPIILVAAIEFAIFINMGLPYYLGTTLPFIASVVIGTIQLGATVDYAILMTTRYKKERNEGAGKKEAIATALSTSIPSIIVSALGFFAATFGVGAYSSVDMVASLCKLMSRGAIISMFVVIFVLPSFFVVFDKVIRYTSIGFGQKDKKEKAKNVAYASTDTYSK</sequence>
<feature type="transmembrane region" description="Helical" evidence="6">
    <location>
        <begin position="549"/>
        <end position="569"/>
    </location>
</feature>
<protein>
    <submittedName>
        <fullName evidence="8">Efflux RND transporter permease subunit</fullName>
    </submittedName>
</protein>
<evidence type="ECO:0000256" key="1">
    <source>
        <dbReference type="ARBA" id="ARBA00004651"/>
    </source>
</evidence>
<organism evidence="8 9">
    <name type="scientific">Lachnospira intestinalis</name>
    <dbReference type="NCBI Taxonomy" id="3133158"/>
    <lineage>
        <taxon>Bacteria</taxon>
        <taxon>Bacillati</taxon>
        <taxon>Bacillota</taxon>
        <taxon>Clostridia</taxon>
        <taxon>Lachnospirales</taxon>
        <taxon>Lachnospiraceae</taxon>
        <taxon>Lachnospira</taxon>
    </lineage>
</organism>
<feature type="transmembrane region" description="Helical" evidence="6">
    <location>
        <begin position="202"/>
        <end position="221"/>
    </location>
</feature>
<evidence type="ECO:0000256" key="5">
    <source>
        <dbReference type="ARBA" id="ARBA00023136"/>
    </source>
</evidence>
<dbReference type="PANTHER" id="PTHR33406">
    <property type="entry name" value="MEMBRANE PROTEIN MJ1562-RELATED"/>
    <property type="match status" value="1"/>
</dbReference>
<evidence type="ECO:0000313" key="9">
    <source>
        <dbReference type="Proteomes" id="UP001546774"/>
    </source>
</evidence>
<evidence type="ECO:0000256" key="2">
    <source>
        <dbReference type="ARBA" id="ARBA00022475"/>
    </source>
</evidence>
<dbReference type="InterPro" id="IPR000731">
    <property type="entry name" value="SSD"/>
</dbReference>
<feature type="domain" description="SSD" evidence="7">
    <location>
        <begin position="547"/>
        <end position="676"/>
    </location>
</feature>
<feature type="transmembrane region" description="Helical" evidence="6">
    <location>
        <begin position="616"/>
        <end position="642"/>
    </location>
</feature>
<feature type="transmembrane region" description="Helical" evidence="6">
    <location>
        <begin position="349"/>
        <end position="373"/>
    </location>
</feature>
<evidence type="ECO:0000256" key="4">
    <source>
        <dbReference type="ARBA" id="ARBA00022989"/>
    </source>
</evidence>
<dbReference type="Gene3D" id="1.20.1640.10">
    <property type="entry name" value="Multidrug efflux transporter AcrB transmembrane domain"/>
    <property type="match status" value="2"/>
</dbReference>
<dbReference type="Pfam" id="PF03176">
    <property type="entry name" value="MMPL"/>
    <property type="match status" value="2"/>
</dbReference>
<feature type="transmembrane region" description="Helical" evidence="6">
    <location>
        <begin position="654"/>
        <end position="677"/>
    </location>
</feature>
<feature type="transmembrane region" description="Helical" evidence="6">
    <location>
        <begin position="523"/>
        <end position="542"/>
    </location>
</feature>
<dbReference type="InterPro" id="IPR004869">
    <property type="entry name" value="MMPL_dom"/>
</dbReference>
<dbReference type="EMBL" id="JBBMFS010000008">
    <property type="protein sequence ID" value="MEQ2555424.1"/>
    <property type="molecule type" value="Genomic_DNA"/>
</dbReference>
<comment type="caution">
    <text evidence="8">The sequence shown here is derived from an EMBL/GenBank/DDBJ whole genome shotgun (WGS) entry which is preliminary data.</text>
</comment>
<proteinExistence type="predicted"/>
<dbReference type="PROSITE" id="PS50156">
    <property type="entry name" value="SSD"/>
    <property type="match status" value="1"/>
</dbReference>
<accession>A0ABV1H6T9</accession>
<keyword evidence="4 6" id="KW-1133">Transmembrane helix</keyword>
<evidence type="ECO:0000313" key="8">
    <source>
        <dbReference type="EMBL" id="MEQ2555424.1"/>
    </source>
</evidence>
<dbReference type="SUPFAM" id="SSF82866">
    <property type="entry name" value="Multidrug efflux transporter AcrB transmembrane domain"/>
    <property type="match status" value="2"/>
</dbReference>
<gene>
    <name evidence="8" type="ORF">WMO37_10450</name>
</gene>
<feature type="transmembrane region" description="Helical" evidence="6">
    <location>
        <begin position="575"/>
        <end position="595"/>
    </location>
</feature>
<comment type="subcellular location">
    <subcellularLocation>
        <location evidence="1">Cell membrane</location>
        <topology evidence="1">Multi-pass membrane protein</topology>
    </subcellularLocation>
</comment>
<dbReference type="InterPro" id="IPR050545">
    <property type="entry name" value="Mycobact_MmpL"/>
</dbReference>
<keyword evidence="2" id="KW-1003">Cell membrane</keyword>
<feature type="transmembrane region" description="Helical" evidence="6">
    <location>
        <begin position="303"/>
        <end position="329"/>
    </location>
</feature>
<keyword evidence="5 6" id="KW-0472">Membrane</keyword>
<feature type="transmembrane region" description="Helical" evidence="6">
    <location>
        <begin position="12"/>
        <end position="31"/>
    </location>
</feature>
<feature type="transmembrane region" description="Helical" evidence="6">
    <location>
        <begin position="176"/>
        <end position="195"/>
    </location>
</feature>
<keyword evidence="9" id="KW-1185">Reference proteome</keyword>
<evidence type="ECO:0000256" key="3">
    <source>
        <dbReference type="ARBA" id="ARBA00022692"/>
    </source>
</evidence>